<dbReference type="Gene3D" id="1.10.1140.10">
    <property type="entry name" value="Bovine Mitochondrial F1-atpase, Atp Synthase Beta Chain, Chain D, domain 3"/>
    <property type="match status" value="1"/>
</dbReference>
<dbReference type="GO" id="GO:0005524">
    <property type="term" value="F:ATP binding"/>
    <property type="evidence" value="ECO:0007669"/>
    <property type="project" value="UniProtKB-UniRule"/>
</dbReference>
<dbReference type="CDD" id="cd18110">
    <property type="entry name" value="ATP-synt_F1_beta_C"/>
    <property type="match status" value="1"/>
</dbReference>
<dbReference type="InterPro" id="IPR005722">
    <property type="entry name" value="ATP_synth_F1_bsu"/>
</dbReference>
<dbReference type="SMART" id="SM00382">
    <property type="entry name" value="AAA"/>
    <property type="match status" value="1"/>
</dbReference>
<dbReference type="EC" id="7.1.2.2" evidence="11"/>
<comment type="caution">
    <text evidence="13">The sequence shown here is derived from an EMBL/GenBank/DDBJ whole genome shotgun (WGS) entry which is preliminary data.</text>
</comment>
<evidence type="ECO:0000256" key="5">
    <source>
        <dbReference type="ARBA" id="ARBA00022840"/>
    </source>
</evidence>
<feature type="domain" description="AAA+ ATPase" evidence="12">
    <location>
        <begin position="143"/>
        <end position="328"/>
    </location>
</feature>
<dbReference type="CDD" id="cd18115">
    <property type="entry name" value="ATP-synt_F1_beta_N"/>
    <property type="match status" value="1"/>
</dbReference>
<evidence type="ECO:0000256" key="11">
    <source>
        <dbReference type="HAMAP-Rule" id="MF_01347"/>
    </source>
</evidence>
<dbReference type="InterPro" id="IPR024034">
    <property type="entry name" value="ATPase_F1/V1_b/a_C"/>
</dbReference>
<proteinExistence type="inferred from homology"/>
<dbReference type="InterPro" id="IPR000194">
    <property type="entry name" value="ATPase_F1/V1/A1_a/bsu_nucl-bd"/>
</dbReference>
<gene>
    <name evidence="11" type="primary">atpD</name>
    <name evidence="13" type="ORF">A3J68_00985</name>
</gene>
<keyword evidence="8 11" id="KW-0472">Membrane</keyword>
<dbReference type="InterPro" id="IPR003593">
    <property type="entry name" value="AAA+_ATPase"/>
</dbReference>
<evidence type="ECO:0000256" key="2">
    <source>
        <dbReference type="ARBA" id="ARBA00008936"/>
    </source>
</evidence>
<organism evidence="13 14">
    <name type="scientific">Candidatus Wildermuthbacteria bacterium RIFCSPHIGHO2_02_FULL_48_16</name>
    <dbReference type="NCBI Taxonomy" id="1802453"/>
    <lineage>
        <taxon>Bacteria</taxon>
        <taxon>Candidatus Wildermuthiibacteriota</taxon>
    </lineage>
</organism>
<evidence type="ECO:0000256" key="4">
    <source>
        <dbReference type="ARBA" id="ARBA00022741"/>
    </source>
</evidence>
<dbReference type="InterPro" id="IPR027417">
    <property type="entry name" value="P-loop_NTPase"/>
</dbReference>
<dbReference type="Pfam" id="PF00006">
    <property type="entry name" value="ATP-synt_ab"/>
    <property type="match status" value="1"/>
</dbReference>
<dbReference type="Pfam" id="PF02874">
    <property type="entry name" value="ATP-synt_ab_N"/>
    <property type="match status" value="1"/>
</dbReference>
<evidence type="ECO:0000256" key="10">
    <source>
        <dbReference type="ARBA" id="ARBA00023310"/>
    </source>
</evidence>
<dbReference type="Gene3D" id="3.40.50.300">
    <property type="entry name" value="P-loop containing nucleotide triphosphate hydrolases"/>
    <property type="match status" value="1"/>
</dbReference>
<protein>
    <recommendedName>
        <fullName evidence="11">ATP synthase subunit beta</fullName>
        <ecNumber evidence="11">7.1.2.2</ecNumber>
    </recommendedName>
    <alternativeName>
        <fullName evidence="11">ATP synthase F1 sector subunit beta</fullName>
    </alternativeName>
    <alternativeName>
        <fullName evidence="11">F-ATPase subunit beta</fullName>
    </alternativeName>
</protein>
<dbReference type="Proteomes" id="UP000178529">
    <property type="component" value="Unassembled WGS sequence"/>
</dbReference>
<evidence type="ECO:0000256" key="1">
    <source>
        <dbReference type="ARBA" id="ARBA00004170"/>
    </source>
</evidence>
<evidence type="ECO:0000313" key="14">
    <source>
        <dbReference type="Proteomes" id="UP000178529"/>
    </source>
</evidence>
<dbReference type="SUPFAM" id="SSF52540">
    <property type="entry name" value="P-loop containing nucleoside triphosphate hydrolases"/>
    <property type="match status" value="1"/>
</dbReference>
<dbReference type="AlphaFoldDB" id="A0A1G2R5G9"/>
<keyword evidence="11" id="KW-1003">Cell membrane</keyword>
<evidence type="ECO:0000256" key="6">
    <source>
        <dbReference type="ARBA" id="ARBA00022967"/>
    </source>
</evidence>
<comment type="function">
    <text evidence="11">Produces ATP from ADP in the presence of a proton gradient across the membrane. The catalytic sites are hosted primarily by the beta subunits.</text>
</comment>
<keyword evidence="9 11" id="KW-0139">CF(1)</keyword>
<dbReference type="CDD" id="cd01133">
    <property type="entry name" value="F1-ATPase_beta_CD"/>
    <property type="match status" value="1"/>
</dbReference>
<evidence type="ECO:0000256" key="3">
    <source>
        <dbReference type="ARBA" id="ARBA00022448"/>
    </source>
</evidence>
<dbReference type="SUPFAM" id="SSF47917">
    <property type="entry name" value="C-terminal domain of alpha and beta subunits of F1 ATP synthase"/>
    <property type="match status" value="1"/>
</dbReference>
<dbReference type="GO" id="GO:0005886">
    <property type="term" value="C:plasma membrane"/>
    <property type="evidence" value="ECO:0007669"/>
    <property type="project" value="UniProtKB-SubCell"/>
</dbReference>
<keyword evidence="10 11" id="KW-0066">ATP synthesis</keyword>
<evidence type="ECO:0000259" key="12">
    <source>
        <dbReference type="SMART" id="SM00382"/>
    </source>
</evidence>
<dbReference type="NCBIfam" id="TIGR01039">
    <property type="entry name" value="atpD"/>
    <property type="match status" value="1"/>
</dbReference>
<name>A0A1G2R5G9_9BACT</name>
<keyword evidence="6 11" id="KW-1278">Translocase</keyword>
<keyword evidence="4 11" id="KW-0547">Nucleotide-binding</keyword>
<evidence type="ECO:0000256" key="7">
    <source>
        <dbReference type="ARBA" id="ARBA00023065"/>
    </source>
</evidence>
<dbReference type="HAMAP" id="MF_01347">
    <property type="entry name" value="ATP_synth_beta_bact"/>
    <property type="match status" value="1"/>
</dbReference>
<dbReference type="SUPFAM" id="SSF50615">
    <property type="entry name" value="N-terminal domain of alpha and beta subunits of F1 ATP synthase"/>
    <property type="match status" value="1"/>
</dbReference>
<dbReference type="EMBL" id="MHTY01000031">
    <property type="protein sequence ID" value="OHA68095.1"/>
    <property type="molecule type" value="Genomic_DNA"/>
</dbReference>
<dbReference type="PANTHER" id="PTHR15184:SF71">
    <property type="entry name" value="ATP SYNTHASE SUBUNIT BETA, MITOCHONDRIAL"/>
    <property type="match status" value="1"/>
</dbReference>
<dbReference type="InterPro" id="IPR050053">
    <property type="entry name" value="ATPase_alpha/beta_chains"/>
</dbReference>
<comment type="subcellular location">
    <subcellularLocation>
        <location evidence="11">Cell membrane</location>
        <topology evidence="11">Peripheral membrane protein</topology>
    </subcellularLocation>
    <subcellularLocation>
        <location evidence="1">Membrane</location>
        <topology evidence="1">Peripheral membrane protein</topology>
    </subcellularLocation>
</comment>
<keyword evidence="3 11" id="KW-0813">Transport</keyword>
<dbReference type="InterPro" id="IPR004100">
    <property type="entry name" value="ATPase_F1/V1/A1_a/bsu_N"/>
</dbReference>
<keyword evidence="5 11" id="KW-0067">ATP-binding</keyword>
<accession>A0A1G2R5G9</accession>
<evidence type="ECO:0000313" key="13">
    <source>
        <dbReference type="EMBL" id="OHA68095.1"/>
    </source>
</evidence>
<reference evidence="13 14" key="1">
    <citation type="journal article" date="2016" name="Nat. Commun.">
        <title>Thousands of microbial genomes shed light on interconnected biogeochemical processes in an aquifer system.</title>
        <authorList>
            <person name="Anantharaman K."/>
            <person name="Brown C.T."/>
            <person name="Hug L.A."/>
            <person name="Sharon I."/>
            <person name="Castelle C.J."/>
            <person name="Probst A.J."/>
            <person name="Thomas B.C."/>
            <person name="Singh A."/>
            <person name="Wilkins M.J."/>
            <person name="Karaoz U."/>
            <person name="Brodie E.L."/>
            <person name="Williams K.H."/>
            <person name="Hubbard S.S."/>
            <person name="Banfield J.F."/>
        </authorList>
    </citation>
    <scope>NUCLEOTIDE SEQUENCE [LARGE SCALE GENOMIC DNA]</scope>
</reference>
<keyword evidence="7 11" id="KW-0406">Ion transport</keyword>
<dbReference type="FunFam" id="3.40.50.300:FF:000004">
    <property type="entry name" value="ATP synthase subunit beta"/>
    <property type="match status" value="1"/>
</dbReference>
<dbReference type="InterPro" id="IPR055190">
    <property type="entry name" value="ATP-synt_VA_C"/>
</dbReference>
<dbReference type="PANTHER" id="PTHR15184">
    <property type="entry name" value="ATP SYNTHASE"/>
    <property type="match status" value="1"/>
</dbReference>
<dbReference type="GO" id="GO:0046933">
    <property type="term" value="F:proton-transporting ATP synthase activity, rotational mechanism"/>
    <property type="evidence" value="ECO:0007669"/>
    <property type="project" value="UniProtKB-UniRule"/>
</dbReference>
<comment type="catalytic activity">
    <reaction evidence="11">
        <text>ATP + H2O + 4 H(+)(in) = ADP + phosphate + 5 H(+)(out)</text>
        <dbReference type="Rhea" id="RHEA:57720"/>
        <dbReference type="ChEBI" id="CHEBI:15377"/>
        <dbReference type="ChEBI" id="CHEBI:15378"/>
        <dbReference type="ChEBI" id="CHEBI:30616"/>
        <dbReference type="ChEBI" id="CHEBI:43474"/>
        <dbReference type="ChEBI" id="CHEBI:456216"/>
        <dbReference type="EC" id="7.1.2.2"/>
    </reaction>
</comment>
<evidence type="ECO:0000256" key="8">
    <source>
        <dbReference type="ARBA" id="ARBA00023136"/>
    </source>
</evidence>
<dbReference type="InterPro" id="IPR036121">
    <property type="entry name" value="ATPase_F1/V1/A1_a/bsu_N_sf"/>
</dbReference>
<feature type="binding site" evidence="11">
    <location>
        <begin position="151"/>
        <end position="158"/>
    </location>
    <ligand>
        <name>ATP</name>
        <dbReference type="ChEBI" id="CHEBI:30616"/>
    </ligand>
</feature>
<comment type="similarity">
    <text evidence="2 11">Belongs to the ATPase alpha/beta chains family.</text>
</comment>
<dbReference type="Gene3D" id="2.40.10.170">
    <property type="match status" value="1"/>
</dbReference>
<dbReference type="FunFam" id="1.10.1140.10:FF:000001">
    <property type="entry name" value="ATP synthase subunit beta"/>
    <property type="match status" value="1"/>
</dbReference>
<keyword evidence="11" id="KW-0375">Hydrogen ion transport</keyword>
<sequence>MNKGSIVQIMGPVVDVEFESTLPSLQNALLTKKEDGGEVVLEVAQHLGGNRVRCVAMASTDGLRRKAEVEDSGHPIQVPVGDKVLGRMFNVLGQSIDGLPPLEGEIKQTSIHQQAPKLEDQKVEPELFETGIKVIDLLCPFLKGGKVGLFGGAGVGKTVLLQELIHNTAKEHGGYSVFAGVGERTREGNDLYHEMKDSGVLKNTVLVFGQMNEVPGARFRTALAGLTFAEYFRDEKHKDVLLFIDNIFRFVQAGSEVSVLLGRMPSAVGYQPTLATDMGALQERITSTKNGSITSVQAIYVPADDITDPAPATTFSHLDSTIVLSRELASLGIYPAVDPLSSRSTALDPRIVGETHYRVAREVVKILQRYKELQDIIAILGMEELSDEDKLTVARARRMQRFLSQPFSVAQTFTGREGKYVRLQETIQAFQEIIEGKHDAKDEAAFYLKGGIGEV</sequence>
<dbReference type="Pfam" id="PF22919">
    <property type="entry name" value="ATP-synt_VA_C"/>
    <property type="match status" value="1"/>
</dbReference>
<evidence type="ECO:0000256" key="9">
    <source>
        <dbReference type="ARBA" id="ARBA00023196"/>
    </source>
</evidence>
<dbReference type="GO" id="GO:0045259">
    <property type="term" value="C:proton-transporting ATP synthase complex"/>
    <property type="evidence" value="ECO:0007669"/>
    <property type="project" value="UniProtKB-KW"/>
</dbReference>